<reference evidence="4" key="1">
    <citation type="journal article" date="2023" name="Front. Microbiol.">
        <title>Genomic-based phylogenetic and metabolic analyses of the genus Natronomonas, and description of Natronomonas aquatica sp. nov.</title>
        <authorList>
            <person name="Garcia-Roldan A."/>
            <person name="Duran-Viseras A."/>
            <person name="de la Haba R.R."/>
            <person name="Corral P."/>
            <person name="Sanchez-Porro C."/>
            <person name="Ventosa A."/>
        </authorList>
    </citation>
    <scope>NUCLEOTIDE SEQUENCE</scope>
    <source>
        <strain evidence="4">F2-12</strain>
    </source>
</reference>
<dbReference type="Gene3D" id="3.40.50.150">
    <property type="entry name" value="Vaccinia Virus protein VP39"/>
    <property type="match status" value="1"/>
</dbReference>
<name>A0A9R1CTA7_9EURY</name>
<dbReference type="InterPro" id="IPR029063">
    <property type="entry name" value="SAM-dependent_MTases_sf"/>
</dbReference>
<dbReference type="CDD" id="cd02440">
    <property type="entry name" value="AdoMet_MTases"/>
    <property type="match status" value="1"/>
</dbReference>
<dbReference type="GO" id="GO:0008175">
    <property type="term" value="F:tRNA methyltransferase activity"/>
    <property type="evidence" value="ECO:0007669"/>
    <property type="project" value="UniProtKB-ARBA"/>
</dbReference>
<accession>A0A9R1CTA7</accession>
<keyword evidence="5" id="KW-1185">Reference proteome</keyword>
<gene>
    <name evidence="4" type="ORF">KM295_07160</name>
</gene>
<organism evidence="4 5">
    <name type="scientific">Natronomonas aquatica</name>
    <dbReference type="NCBI Taxonomy" id="2841590"/>
    <lineage>
        <taxon>Archaea</taxon>
        <taxon>Methanobacteriati</taxon>
        <taxon>Methanobacteriota</taxon>
        <taxon>Stenosarchaea group</taxon>
        <taxon>Halobacteria</taxon>
        <taxon>Halobacteriales</taxon>
        <taxon>Natronomonadaceae</taxon>
        <taxon>Natronomonas</taxon>
    </lineage>
</organism>
<keyword evidence="1 4" id="KW-0489">Methyltransferase</keyword>
<proteinExistence type="predicted"/>
<protein>
    <submittedName>
        <fullName evidence="4">Methyltransferase domain-containing protein</fullName>
    </submittedName>
</protein>
<dbReference type="AlphaFoldDB" id="A0A9R1CTA7"/>
<dbReference type="GO" id="GO:0032259">
    <property type="term" value="P:methylation"/>
    <property type="evidence" value="ECO:0007669"/>
    <property type="project" value="UniProtKB-KW"/>
</dbReference>
<evidence type="ECO:0000256" key="2">
    <source>
        <dbReference type="ARBA" id="ARBA00022679"/>
    </source>
</evidence>
<dbReference type="Pfam" id="PF08241">
    <property type="entry name" value="Methyltransf_11"/>
    <property type="match status" value="1"/>
</dbReference>
<dbReference type="InterPro" id="IPR013216">
    <property type="entry name" value="Methyltransf_11"/>
</dbReference>
<dbReference type="RefSeq" id="WP_256029281.1">
    <property type="nucleotide sequence ID" value="NZ_JAHLKM010000006.1"/>
</dbReference>
<keyword evidence="2" id="KW-0808">Transferase</keyword>
<dbReference type="GO" id="GO:0008757">
    <property type="term" value="F:S-adenosylmethionine-dependent methyltransferase activity"/>
    <property type="evidence" value="ECO:0007669"/>
    <property type="project" value="InterPro"/>
</dbReference>
<dbReference type="Proteomes" id="UP001139494">
    <property type="component" value="Unassembled WGS sequence"/>
</dbReference>
<feature type="domain" description="Methyltransferase type 11" evidence="3">
    <location>
        <begin position="44"/>
        <end position="137"/>
    </location>
</feature>
<evidence type="ECO:0000259" key="3">
    <source>
        <dbReference type="Pfam" id="PF08241"/>
    </source>
</evidence>
<dbReference type="GO" id="GO:0006400">
    <property type="term" value="P:tRNA modification"/>
    <property type="evidence" value="ECO:0007669"/>
    <property type="project" value="UniProtKB-ARBA"/>
</dbReference>
<comment type="caution">
    <text evidence="4">The sequence shown here is derived from an EMBL/GenBank/DDBJ whole genome shotgun (WGS) entry which is preliminary data.</text>
</comment>
<sequence>MDGNDRHGVRGTYERIAEHFAATRDRPWPDVESFCAGRRAEVALDIGCANGRHTELLLGHADRVVGLDLSPELLSIARGRVPRADLIEGDATALPLADDSVGLALYIATLHHLPERRLRRRSLDELARVLDADGAALVSVWSTTHDRFEDGDTGTGFDTEVGWTLPDGTTVPRYYHIYAPEEFDADLDASALSVAESFTSAGNCYAVVEKA</sequence>
<evidence type="ECO:0000256" key="1">
    <source>
        <dbReference type="ARBA" id="ARBA00022603"/>
    </source>
</evidence>
<evidence type="ECO:0000313" key="4">
    <source>
        <dbReference type="EMBL" id="MCQ4333261.1"/>
    </source>
</evidence>
<dbReference type="PANTHER" id="PTHR13069:SF21">
    <property type="entry name" value="ALKYLATED DNA REPAIR PROTEIN ALKB HOMOLOG 8"/>
    <property type="match status" value="1"/>
</dbReference>
<evidence type="ECO:0000313" key="5">
    <source>
        <dbReference type="Proteomes" id="UP001139494"/>
    </source>
</evidence>
<dbReference type="PANTHER" id="PTHR13069">
    <property type="entry name" value="ALKYLATED DNA REPAIR PROTEIN ALKB HOMOLOG 8"/>
    <property type="match status" value="1"/>
</dbReference>
<dbReference type="EMBL" id="JAHLKM010000006">
    <property type="protein sequence ID" value="MCQ4333261.1"/>
    <property type="molecule type" value="Genomic_DNA"/>
</dbReference>
<dbReference type="SUPFAM" id="SSF53335">
    <property type="entry name" value="S-adenosyl-L-methionine-dependent methyltransferases"/>
    <property type="match status" value="1"/>
</dbReference>
<dbReference type="InterPro" id="IPR051422">
    <property type="entry name" value="AlkB_tRNA_MeTrf/Diox"/>
</dbReference>